<dbReference type="Gene3D" id="1.10.10.10">
    <property type="entry name" value="Winged helix-like DNA-binding domain superfamily/Winged helix DNA-binding domain"/>
    <property type="match status" value="1"/>
</dbReference>
<name>A0A916RX38_9BACI</name>
<organism evidence="2 3">
    <name type="scientific">Ornithinibacillus halotolerans</name>
    <dbReference type="NCBI Taxonomy" id="1274357"/>
    <lineage>
        <taxon>Bacteria</taxon>
        <taxon>Bacillati</taxon>
        <taxon>Bacillota</taxon>
        <taxon>Bacilli</taxon>
        <taxon>Bacillales</taxon>
        <taxon>Bacillaceae</taxon>
        <taxon>Ornithinibacillus</taxon>
    </lineage>
</organism>
<evidence type="ECO:0000313" key="3">
    <source>
        <dbReference type="Proteomes" id="UP000613512"/>
    </source>
</evidence>
<sequence>MEESFQILDLIDSISERHLQLRKLTQTLWNNSSDIYLSNSEWFIISIIVKKEVPISYITNKVDITRQATHKLIKSLESKGIVETFYVAHNKKNKFIRLTPLGEECYRKNEALKATIEQKIAAKIGNDNLDIFKQILKADWGI</sequence>
<dbReference type="Pfam" id="PF13463">
    <property type="entry name" value="HTH_27"/>
    <property type="match status" value="1"/>
</dbReference>
<dbReference type="SMART" id="SM00347">
    <property type="entry name" value="HTH_MARR"/>
    <property type="match status" value="1"/>
</dbReference>
<dbReference type="EMBL" id="BMEY01000007">
    <property type="protein sequence ID" value="GGA74497.1"/>
    <property type="molecule type" value="Genomic_DNA"/>
</dbReference>
<comment type="caution">
    <text evidence="2">The sequence shown here is derived from an EMBL/GenBank/DDBJ whole genome shotgun (WGS) entry which is preliminary data.</text>
</comment>
<dbReference type="AlphaFoldDB" id="A0A916RX38"/>
<reference evidence="2" key="1">
    <citation type="journal article" date="2014" name="Int. J. Syst. Evol. Microbiol.">
        <title>Complete genome sequence of Corynebacterium casei LMG S-19264T (=DSM 44701T), isolated from a smear-ripened cheese.</title>
        <authorList>
            <consortium name="US DOE Joint Genome Institute (JGI-PGF)"/>
            <person name="Walter F."/>
            <person name="Albersmeier A."/>
            <person name="Kalinowski J."/>
            <person name="Ruckert C."/>
        </authorList>
    </citation>
    <scope>NUCLEOTIDE SEQUENCE</scope>
    <source>
        <strain evidence="2">CGMCC 1.12408</strain>
    </source>
</reference>
<dbReference type="InterPro" id="IPR036388">
    <property type="entry name" value="WH-like_DNA-bd_sf"/>
</dbReference>
<gene>
    <name evidence="2" type="ORF">GCM10008025_17790</name>
</gene>
<dbReference type="SUPFAM" id="SSF46785">
    <property type="entry name" value="Winged helix' DNA-binding domain"/>
    <property type="match status" value="1"/>
</dbReference>
<proteinExistence type="predicted"/>
<dbReference type="InterPro" id="IPR000835">
    <property type="entry name" value="HTH_MarR-typ"/>
</dbReference>
<protein>
    <recommendedName>
        <fullName evidence="1">HTH marR-type domain-containing protein</fullName>
    </recommendedName>
</protein>
<dbReference type="InterPro" id="IPR036390">
    <property type="entry name" value="WH_DNA-bd_sf"/>
</dbReference>
<dbReference type="GO" id="GO:0003700">
    <property type="term" value="F:DNA-binding transcription factor activity"/>
    <property type="evidence" value="ECO:0007669"/>
    <property type="project" value="InterPro"/>
</dbReference>
<feature type="domain" description="HTH marR-type" evidence="1">
    <location>
        <begin position="30"/>
        <end position="129"/>
    </location>
</feature>
<reference evidence="2" key="2">
    <citation type="submission" date="2020-09" db="EMBL/GenBank/DDBJ databases">
        <authorList>
            <person name="Sun Q."/>
            <person name="Zhou Y."/>
        </authorList>
    </citation>
    <scope>NUCLEOTIDE SEQUENCE</scope>
    <source>
        <strain evidence="2">CGMCC 1.12408</strain>
    </source>
</reference>
<keyword evidence="3" id="KW-1185">Reference proteome</keyword>
<evidence type="ECO:0000313" key="2">
    <source>
        <dbReference type="EMBL" id="GGA74497.1"/>
    </source>
</evidence>
<accession>A0A916RX38</accession>
<evidence type="ECO:0000259" key="1">
    <source>
        <dbReference type="SMART" id="SM00347"/>
    </source>
</evidence>
<dbReference type="Proteomes" id="UP000613512">
    <property type="component" value="Unassembled WGS sequence"/>
</dbReference>